<dbReference type="AlphaFoldDB" id="A0A9D1KZG2"/>
<evidence type="ECO:0000313" key="2">
    <source>
        <dbReference type="EMBL" id="HIU10381.1"/>
    </source>
</evidence>
<dbReference type="PANTHER" id="PTHR34985:SF1">
    <property type="entry name" value="SLR0554 PROTEIN"/>
    <property type="match status" value="1"/>
</dbReference>
<reference evidence="2" key="1">
    <citation type="submission" date="2020-10" db="EMBL/GenBank/DDBJ databases">
        <authorList>
            <person name="Gilroy R."/>
        </authorList>
    </citation>
    <scope>NUCLEOTIDE SEQUENCE</scope>
    <source>
        <strain evidence="2">2830</strain>
    </source>
</reference>
<dbReference type="PANTHER" id="PTHR34985">
    <property type="entry name" value="SLR0554 PROTEIN"/>
    <property type="match status" value="1"/>
</dbReference>
<evidence type="ECO:0000313" key="3">
    <source>
        <dbReference type="Proteomes" id="UP000824124"/>
    </source>
</evidence>
<protein>
    <submittedName>
        <fullName evidence="2">Virulence-associated protein E</fullName>
    </submittedName>
</protein>
<proteinExistence type="predicted"/>
<dbReference type="Proteomes" id="UP000824124">
    <property type="component" value="Unassembled WGS sequence"/>
</dbReference>
<dbReference type="InterPro" id="IPR027417">
    <property type="entry name" value="P-loop_NTPase"/>
</dbReference>
<dbReference type="SUPFAM" id="SSF52540">
    <property type="entry name" value="P-loop containing nucleoside triphosphate hydrolases"/>
    <property type="match status" value="1"/>
</dbReference>
<comment type="caution">
    <text evidence="2">The sequence shown here is derived from an EMBL/GenBank/DDBJ whole genome shotgun (WGS) entry which is preliminary data.</text>
</comment>
<dbReference type="InterPro" id="IPR007936">
    <property type="entry name" value="VapE-like_dom"/>
</dbReference>
<name>A0A9D1KZG2_9FIRM</name>
<organism evidence="2 3">
    <name type="scientific">Candidatus Avidehalobacter gallistercoris</name>
    <dbReference type="NCBI Taxonomy" id="2840694"/>
    <lineage>
        <taxon>Bacteria</taxon>
        <taxon>Bacillati</taxon>
        <taxon>Bacillota</taxon>
        <taxon>Clostridia</taxon>
        <taxon>Eubacteriales</taxon>
        <taxon>Peptococcaceae</taxon>
        <taxon>Peptococcaceae incertae sedis</taxon>
        <taxon>Candidatus Avidehalobacter</taxon>
    </lineage>
</organism>
<dbReference type="EMBL" id="DVMH01000021">
    <property type="protein sequence ID" value="HIU10381.1"/>
    <property type="molecule type" value="Genomic_DNA"/>
</dbReference>
<gene>
    <name evidence="2" type="ORF">IAB00_03935</name>
</gene>
<dbReference type="Pfam" id="PF05272">
    <property type="entry name" value="VapE-like_dom"/>
    <property type="match status" value="1"/>
</dbReference>
<evidence type="ECO:0000259" key="1">
    <source>
        <dbReference type="Pfam" id="PF05272"/>
    </source>
</evidence>
<reference evidence="2" key="2">
    <citation type="journal article" date="2021" name="PeerJ">
        <title>Extensive microbial diversity within the chicken gut microbiome revealed by metagenomics and culture.</title>
        <authorList>
            <person name="Gilroy R."/>
            <person name="Ravi A."/>
            <person name="Getino M."/>
            <person name="Pursley I."/>
            <person name="Horton D.L."/>
            <person name="Alikhan N.F."/>
            <person name="Baker D."/>
            <person name="Gharbi K."/>
            <person name="Hall N."/>
            <person name="Watson M."/>
            <person name="Adriaenssens E.M."/>
            <person name="Foster-Nyarko E."/>
            <person name="Jarju S."/>
            <person name="Secka A."/>
            <person name="Antonio M."/>
            <person name="Oren A."/>
            <person name="Chaudhuri R.R."/>
            <person name="La Ragione R."/>
            <person name="Hildebrand F."/>
            <person name="Pallen M.J."/>
        </authorList>
    </citation>
    <scope>NUCLEOTIDE SEQUENCE</scope>
    <source>
        <strain evidence="2">2830</strain>
    </source>
</reference>
<feature type="domain" description="Virulence-associated protein E-like" evidence="1">
    <location>
        <begin position="487"/>
        <end position="704"/>
    </location>
</feature>
<sequence length="810" mass="91256">MINDRKIIISVGNHRRSVNWQPQTLLLSELYEKLRVPARGTETMQEYLALRKSEQDDRKDVGGYVAGSLAGTRRKAGAVTGRDVVTLDLDTIPPGGTEDVLRRVEGLGCGYCIYSTRKHSPAAPRLRVLIPLDRTATADEYEPIARRMAEYIGMEFADPTTFEVTRLMYWPSCCADGEYIYTYQDKGMLSVDGVLATYNDWHDVTEWPQAVGEKNHAKLAMRQGDPLAKNGVVGAFCRTYDIYRAMDVFLPHIYEAVDTMPGRYTYLGGSTTGGAVVYDDGKFLYSHHATDPCSGRLVNAFDLVRLHKFEGLDDDAVPGTPTNRLPSYTAMCELAVADAGVSALMAQERVQAAASDFADVGSTGAAEGADAPTDGETQPSMDWVAQLTVNKQTGVIKATIDNVWLILENDPNLKGKFALNEFAGRGEVLGALPWEKRSKRRLWDDNDNQGLYWYMEKYYNITGNGKIDGALSLHSVKHSFNEVRDYLNSLQWDGTPRLDTLFIDYLGAADEPYIRTVTRKAFTAAVSRAMTPGCKYDTMVILSGPQGIGKSTLLDKMSRGWFNDSIRTFEGKEASELLQGVWIVEVGELDAFRRTDVARIKQFLSLRADRFRAAYGRHVKELPRCCVFFGTTNTTEYLQDRTGNRRFWPVDVGQQEPKKSIWRDLDDDIDQLWAEATMRWRAGEALFLTGEVEETAKTRQEQHREISTREGIVLDFLEREVPEDWQSWPLDKRRMFWAGSITGELKLVPRDKVCALEVWCEAFNGSQKEMKYTDTTEINGILETAKGWVRSRNGIRCGYCGLQRGFTRCF</sequence>
<accession>A0A9D1KZG2</accession>